<keyword evidence="3" id="KW-0808">Transferase</keyword>
<dbReference type="SUPFAM" id="SSF56112">
    <property type="entry name" value="Protein kinase-like (PK-like)"/>
    <property type="match status" value="1"/>
</dbReference>
<feature type="transmembrane region" description="Helical" evidence="10">
    <location>
        <begin position="102"/>
        <end position="126"/>
    </location>
</feature>
<dbReference type="AlphaFoldDB" id="A0A1A8VXY7"/>
<dbReference type="PROSITE" id="PS50011">
    <property type="entry name" value="PROTEIN_KINASE_DOM"/>
    <property type="match status" value="1"/>
</dbReference>
<keyword evidence="5 12" id="KW-0418">Kinase</keyword>
<dbReference type="PANTHER" id="PTHR44899">
    <property type="entry name" value="CAMK FAMILY PROTEIN KINASE"/>
    <property type="match status" value="1"/>
</dbReference>
<keyword evidence="6 9" id="KW-0067">ATP-binding</keyword>
<evidence type="ECO:0000256" key="3">
    <source>
        <dbReference type="ARBA" id="ARBA00022679"/>
    </source>
</evidence>
<evidence type="ECO:0000256" key="2">
    <source>
        <dbReference type="ARBA" id="ARBA00022527"/>
    </source>
</evidence>
<dbReference type="EMBL" id="FLQU01000346">
    <property type="protein sequence ID" value="SBS84229.1"/>
    <property type="molecule type" value="Genomic_DNA"/>
</dbReference>
<keyword evidence="10" id="KW-1133">Transmembrane helix</keyword>
<dbReference type="GO" id="GO:0005524">
    <property type="term" value="F:ATP binding"/>
    <property type="evidence" value="ECO:0007669"/>
    <property type="project" value="UniProtKB-UniRule"/>
</dbReference>
<evidence type="ECO:0000256" key="7">
    <source>
        <dbReference type="ARBA" id="ARBA00047899"/>
    </source>
</evidence>
<feature type="domain" description="Protein kinase" evidence="11">
    <location>
        <begin position="10"/>
        <end position="157"/>
    </location>
</feature>
<evidence type="ECO:0000313" key="12">
    <source>
        <dbReference type="EMBL" id="SBS84229.1"/>
    </source>
</evidence>
<evidence type="ECO:0000256" key="4">
    <source>
        <dbReference type="ARBA" id="ARBA00022741"/>
    </source>
</evidence>
<comment type="catalytic activity">
    <reaction evidence="8">
        <text>L-seryl-[protein] + ATP = O-phospho-L-seryl-[protein] + ADP + H(+)</text>
        <dbReference type="Rhea" id="RHEA:17989"/>
        <dbReference type="Rhea" id="RHEA-COMP:9863"/>
        <dbReference type="Rhea" id="RHEA-COMP:11604"/>
        <dbReference type="ChEBI" id="CHEBI:15378"/>
        <dbReference type="ChEBI" id="CHEBI:29999"/>
        <dbReference type="ChEBI" id="CHEBI:30616"/>
        <dbReference type="ChEBI" id="CHEBI:83421"/>
        <dbReference type="ChEBI" id="CHEBI:456216"/>
        <dbReference type="EC" id="2.7.11.1"/>
    </reaction>
</comment>
<dbReference type="Pfam" id="PF00069">
    <property type="entry name" value="Pkinase"/>
    <property type="match status" value="1"/>
</dbReference>
<evidence type="ECO:0000256" key="6">
    <source>
        <dbReference type="ARBA" id="ARBA00022840"/>
    </source>
</evidence>
<sequence length="157" mass="18024">MSEKKKIGSYEVVKTIGRGSFGVVTAVKDHQGNMCFSLIFRSFVVKQLDMSCMNYKEKRNVVNELKALIEVSVHPFIVRYKEAFVDDCILCVAMDFCPSKEIFIRLIVVPFVVPFATALANVLISFHLHVFAKRRRGFGKIHKKEKGKEKVYSREED</sequence>
<dbReference type="InterPro" id="IPR011009">
    <property type="entry name" value="Kinase-like_dom_sf"/>
</dbReference>
<comment type="catalytic activity">
    <reaction evidence="7">
        <text>L-threonyl-[protein] + ATP = O-phospho-L-threonyl-[protein] + ADP + H(+)</text>
        <dbReference type="Rhea" id="RHEA:46608"/>
        <dbReference type="Rhea" id="RHEA-COMP:11060"/>
        <dbReference type="Rhea" id="RHEA-COMP:11605"/>
        <dbReference type="ChEBI" id="CHEBI:15378"/>
        <dbReference type="ChEBI" id="CHEBI:30013"/>
        <dbReference type="ChEBI" id="CHEBI:30616"/>
        <dbReference type="ChEBI" id="CHEBI:61977"/>
        <dbReference type="ChEBI" id="CHEBI:456216"/>
        <dbReference type="EC" id="2.7.11.1"/>
    </reaction>
</comment>
<evidence type="ECO:0000313" key="13">
    <source>
        <dbReference type="Proteomes" id="UP000078560"/>
    </source>
</evidence>
<evidence type="ECO:0000256" key="8">
    <source>
        <dbReference type="ARBA" id="ARBA00048679"/>
    </source>
</evidence>
<keyword evidence="2" id="KW-0723">Serine/threonine-protein kinase</keyword>
<evidence type="ECO:0000256" key="10">
    <source>
        <dbReference type="SAM" id="Phobius"/>
    </source>
</evidence>
<keyword evidence="10" id="KW-0472">Membrane</keyword>
<dbReference type="InterPro" id="IPR051131">
    <property type="entry name" value="NEK_Ser/Thr_kinase_NIMA"/>
</dbReference>
<dbReference type="Proteomes" id="UP000078560">
    <property type="component" value="Unassembled WGS sequence"/>
</dbReference>
<evidence type="ECO:0000259" key="11">
    <source>
        <dbReference type="PROSITE" id="PS50011"/>
    </source>
</evidence>
<evidence type="ECO:0000256" key="5">
    <source>
        <dbReference type="ARBA" id="ARBA00022777"/>
    </source>
</evidence>
<dbReference type="Gene3D" id="3.30.200.20">
    <property type="entry name" value="Phosphorylase Kinase, domain 1"/>
    <property type="match status" value="1"/>
</dbReference>
<dbReference type="InterPro" id="IPR017441">
    <property type="entry name" value="Protein_kinase_ATP_BS"/>
</dbReference>
<organism evidence="12 13">
    <name type="scientific">Plasmodium ovale curtisi</name>
    <dbReference type="NCBI Taxonomy" id="864141"/>
    <lineage>
        <taxon>Eukaryota</taxon>
        <taxon>Sar</taxon>
        <taxon>Alveolata</taxon>
        <taxon>Apicomplexa</taxon>
        <taxon>Aconoidasida</taxon>
        <taxon>Haemosporida</taxon>
        <taxon>Plasmodiidae</taxon>
        <taxon>Plasmodium</taxon>
        <taxon>Plasmodium (Plasmodium)</taxon>
    </lineage>
</organism>
<dbReference type="PANTHER" id="PTHR44899:SF3">
    <property type="entry name" value="SERINE_THREONINE-PROTEIN KINASE NEK1"/>
    <property type="match status" value="1"/>
</dbReference>
<keyword evidence="4 9" id="KW-0547">Nucleotide-binding</keyword>
<name>A0A1A8VXY7_PLAOA</name>
<accession>A0A1A8VXY7</accession>
<protein>
    <recommendedName>
        <fullName evidence="1">non-specific serine/threonine protein kinase</fullName>
        <ecNumber evidence="1">2.7.11.1</ecNumber>
    </recommendedName>
</protein>
<dbReference type="EC" id="2.7.11.1" evidence="1"/>
<evidence type="ECO:0000256" key="9">
    <source>
        <dbReference type="PROSITE-ProRule" id="PRU10141"/>
    </source>
</evidence>
<evidence type="ECO:0000256" key="1">
    <source>
        <dbReference type="ARBA" id="ARBA00012513"/>
    </source>
</evidence>
<reference evidence="13" key="1">
    <citation type="submission" date="2016-05" db="EMBL/GenBank/DDBJ databases">
        <authorList>
            <person name="Naeem Raeece"/>
        </authorList>
    </citation>
    <scope>NUCLEOTIDE SEQUENCE [LARGE SCALE GENOMIC DNA]</scope>
</reference>
<feature type="binding site" evidence="9">
    <location>
        <position position="46"/>
    </location>
    <ligand>
        <name>ATP</name>
        <dbReference type="ChEBI" id="CHEBI:30616"/>
    </ligand>
</feature>
<dbReference type="GO" id="GO:0004674">
    <property type="term" value="F:protein serine/threonine kinase activity"/>
    <property type="evidence" value="ECO:0007669"/>
    <property type="project" value="UniProtKB-KW"/>
</dbReference>
<dbReference type="PROSITE" id="PS00107">
    <property type="entry name" value="PROTEIN_KINASE_ATP"/>
    <property type="match status" value="1"/>
</dbReference>
<gene>
    <name evidence="12" type="ORF">POVCU2_0025070</name>
</gene>
<keyword evidence="10" id="KW-0812">Transmembrane</keyword>
<proteinExistence type="predicted"/>
<dbReference type="InterPro" id="IPR000719">
    <property type="entry name" value="Prot_kinase_dom"/>
</dbReference>